<dbReference type="Gene3D" id="3.30.1380.10">
    <property type="match status" value="1"/>
</dbReference>
<dbReference type="InterPro" id="IPR009045">
    <property type="entry name" value="Zn_M74/Hedgehog-like"/>
</dbReference>
<dbReference type="RefSeq" id="WP_012879277.1">
    <property type="nucleotide sequence ID" value="NC_013530.1"/>
</dbReference>
<sequence>MNRPARAWVAVLATLTFLVAGAVGAAPAQAATPSIRYQAHVQDRGWQPAVTDGATAGTVGHGLRLEALAVSLSGGGGVTYRTHVQDVGWTAPVAGGSVSGSTGRGLRVEALSMQLTGEVSRNHDLYYRVHVQNTGWLGWAANGAVAGTQGVAVRVEAVQVRLVAKGAAAPGSTARPSFTASVAYSTHVQNLGWTGEVANRAVAGTTGRSLRVEALRLRLRDQPFPGGIEYSVHVQDVGWQGYRSNGAAAGTTGQSRRVEAVRIRLTGQMADRLSVYYRVHVQNYGWLGWTRDGDPSGTAGAGYRVEAVQVAIQGKGNGPWYGTEFVEYAPPASNGNVDPATLCNIGDGWLLRCDAGAAFGRMNAAFRARFGHPIPLEGTYRAYYRQVELYREIGPGLAARPGTSQHGWGLAIDVTERGAYDFGTPRYEWLRTQGPAFGWSHPSWARQGGGREEPWHFEFAG</sequence>
<dbReference type="eggNOG" id="COG1876">
    <property type="taxonomic scope" value="Bacteria"/>
</dbReference>
<feature type="domain" description="D-alanyl-D-alanine carboxypeptidase-like core" evidence="2">
    <location>
        <begin position="352"/>
        <end position="461"/>
    </location>
</feature>
<keyword evidence="1" id="KW-0732">Signal</keyword>
<dbReference type="GO" id="GO:0006508">
    <property type="term" value="P:proteolysis"/>
    <property type="evidence" value="ECO:0007669"/>
    <property type="project" value="InterPro"/>
</dbReference>
<dbReference type="CDD" id="cd14814">
    <property type="entry name" value="Peptidase_M15"/>
    <property type="match status" value="1"/>
</dbReference>
<accession>D1BWJ0</accession>
<feature type="signal peptide" evidence="1">
    <location>
        <begin position="1"/>
        <end position="30"/>
    </location>
</feature>
<dbReference type="SUPFAM" id="SSF55166">
    <property type="entry name" value="Hedgehog/DD-peptidase"/>
    <property type="match status" value="1"/>
</dbReference>
<protein>
    <submittedName>
        <fullName evidence="3">Hydrophobic protein</fullName>
    </submittedName>
</protein>
<reference evidence="4" key="1">
    <citation type="submission" date="2009-11" db="EMBL/GenBank/DDBJ databases">
        <title>The complete chromosome of Xylanimonas cellulosilytica DSM 15894.</title>
        <authorList>
            <consortium name="US DOE Joint Genome Institute (JGI-PGF)"/>
            <person name="Lucas S."/>
            <person name="Copeland A."/>
            <person name="Lapidus A."/>
            <person name="Glavina del Rio T."/>
            <person name="Dalin E."/>
            <person name="Tice H."/>
            <person name="Bruce D."/>
            <person name="Goodwin L."/>
            <person name="Pitluck S."/>
            <person name="Kyrpides N."/>
            <person name="Mavromatis K."/>
            <person name="Ivanova N."/>
            <person name="Mikhailova N."/>
            <person name="Foster B."/>
            <person name="Clum A."/>
            <person name="Brettin T."/>
            <person name="Detter J.C."/>
            <person name="Han C."/>
            <person name="Larimer F."/>
            <person name="Land M."/>
            <person name="Hauser L."/>
            <person name="Markowitz V."/>
            <person name="Cheng J.F."/>
            <person name="Hugenholtz P."/>
            <person name="Woyke T."/>
            <person name="Wu D."/>
            <person name="Gehrich-Schroeter G."/>
            <person name="Schneider S."/>
            <person name="Pukall S.R."/>
            <person name="Klenk H.P."/>
            <person name="Eisen J.A."/>
        </authorList>
    </citation>
    <scope>NUCLEOTIDE SEQUENCE [LARGE SCALE GENOMIC DNA]</scope>
    <source>
        <strain evidence="4">DSM 15894 / CECT 5975 / LMG 20990 / XIL07</strain>
    </source>
</reference>
<dbReference type="GO" id="GO:0008233">
    <property type="term" value="F:peptidase activity"/>
    <property type="evidence" value="ECO:0007669"/>
    <property type="project" value="InterPro"/>
</dbReference>
<evidence type="ECO:0000259" key="2">
    <source>
        <dbReference type="Pfam" id="PF02557"/>
    </source>
</evidence>
<dbReference type="Pfam" id="PF02557">
    <property type="entry name" value="VanY"/>
    <property type="match status" value="1"/>
</dbReference>
<reference evidence="3 4" key="2">
    <citation type="journal article" date="2010" name="Stand. Genomic Sci.">
        <title>Complete genome sequence of Xylanimonas cellulosilytica type strain (XIL07).</title>
        <authorList>
            <person name="Foster B."/>
            <person name="Pukall R."/>
            <person name="Abt B."/>
            <person name="Nolan M."/>
            <person name="Glavina Del Rio T."/>
            <person name="Chen F."/>
            <person name="Lucas S."/>
            <person name="Tice H."/>
            <person name="Pitluck S."/>
            <person name="Cheng J.-F."/>
            <person name="Chertkov O."/>
            <person name="Brettin T."/>
            <person name="Han C."/>
            <person name="Detter J.C."/>
            <person name="Bruce D."/>
            <person name="Goodwin L."/>
            <person name="Ivanova N."/>
            <person name="Mavromatis K."/>
            <person name="Pati A."/>
            <person name="Mikhailova N."/>
            <person name="Chen A."/>
            <person name="Palaniappan K."/>
            <person name="Land M."/>
            <person name="Hauser L."/>
            <person name="Chang Y.-J."/>
            <person name="Jeffries C.D."/>
            <person name="Chain P."/>
            <person name="Rohde M."/>
            <person name="Goeker M."/>
            <person name="Bristow J."/>
            <person name="Eisen J.A."/>
            <person name="Markowitz V."/>
            <person name="Hugenholtz P."/>
            <person name="Kyrpides N.C."/>
            <person name="Klenk H.-P."/>
            <person name="Lapidus A."/>
        </authorList>
    </citation>
    <scope>NUCLEOTIDE SEQUENCE [LARGE SCALE GENOMIC DNA]</scope>
    <source>
        <strain evidence="4">DSM 15894 / CECT 5975 / LMG 20990 / XIL07</strain>
    </source>
</reference>
<dbReference type="InterPro" id="IPR003709">
    <property type="entry name" value="VanY-like_core_dom"/>
</dbReference>
<dbReference type="STRING" id="446471.Xcel_2520"/>
<name>D1BWJ0_XYLCX</name>
<dbReference type="InterPro" id="IPR006637">
    <property type="entry name" value="ChW"/>
</dbReference>
<dbReference type="Pfam" id="PF07538">
    <property type="entry name" value="ChW"/>
    <property type="match status" value="6"/>
</dbReference>
<dbReference type="OrthoDB" id="9779955at2"/>
<dbReference type="HOGENOM" id="CLU_486297_0_0_11"/>
<dbReference type="KEGG" id="xce:Xcel_2520"/>
<dbReference type="SMART" id="SM00728">
    <property type="entry name" value="ChW"/>
    <property type="match status" value="6"/>
</dbReference>
<dbReference type="Proteomes" id="UP000002255">
    <property type="component" value="Chromosome"/>
</dbReference>
<feature type="chain" id="PRO_5003021013" evidence="1">
    <location>
        <begin position="31"/>
        <end position="461"/>
    </location>
</feature>
<evidence type="ECO:0000313" key="4">
    <source>
        <dbReference type="Proteomes" id="UP000002255"/>
    </source>
</evidence>
<dbReference type="EMBL" id="CP001821">
    <property type="protein sequence ID" value="ACZ31535.1"/>
    <property type="molecule type" value="Genomic_DNA"/>
</dbReference>
<proteinExistence type="predicted"/>
<gene>
    <name evidence="3" type="ordered locus">Xcel_2520</name>
</gene>
<keyword evidence="4" id="KW-1185">Reference proteome</keyword>
<evidence type="ECO:0000256" key="1">
    <source>
        <dbReference type="SAM" id="SignalP"/>
    </source>
</evidence>
<dbReference type="AlphaFoldDB" id="D1BWJ0"/>
<evidence type="ECO:0000313" key="3">
    <source>
        <dbReference type="EMBL" id="ACZ31535.1"/>
    </source>
</evidence>
<organism evidence="3 4">
    <name type="scientific">Xylanimonas cellulosilytica (strain DSM 15894 / JCM 12276 / CECT 5975 / KCTC 9989 / LMG 20990 / NBRC 107835 / XIL07)</name>
    <dbReference type="NCBI Taxonomy" id="446471"/>
    <lineage>
        <taxon>Bacteria</taxon>
        <taxon>Bacillati</taxon>
        <taxon>Actinomycetota</taxon>
        <taxon>Actinomycetes</taxon>
        <taxon>Micrococcales</taxon>
        <taxon>Promicromonosporaceae</taxon>
        <taxon>Xylanimonas</taxon>
    </lineage>
</organism>